<dbReference type="PANTHER" id="PTHR31793">
    <property type="entry name" value="4-HYDROXYBENZOYL-COA THIOESTERASE FAMILY MEMBER"/>
    <property type="match status" value="1"/>
</dbReference>
<dbReference type="Gene3D" id="3.10.129.10">
    <property type="entry name" value="Hotdog Thioesterase"/>
    <property type="match status" value="1"/>
</dbReference>
<dbReference type="EMBL" id="CP036287">
    <property type="protein sequence ID" value="QDU66490.1"/>
    <property type="molecule type" value="Genomic_DNA"/>
</dbReference>
<dbReference type="SUPFAM" id="SSF54637">
    <property type="entry name" value="Thioesterase/thiol ester dehydrase-isomerase"/>
    <property type="match status" value="1"/>
</dbReference>
<reference evidence="1 2" key="1">
    <citation type="submission" date="2019-02" db="EMBL/GenBank/DDBJ databases">
        <title>Deep-cultivation of Planctomycetes and their phenomic and genomic characterization uncovers novel biology.</title>
        <authorList>
            <person name="Wiegand S."/>
            <person name="Jogler M."/>
            <person name="Boedeker C."/>
            <person name="Pinto D."/>
            <person name="Vollmers J."/>
            <person name="Rivas-Marin E."/>
            <person name="Kohn T."/>
            <person name="Peeters S.H."/>
            <person name="Heuer A."/>
            <person name="Rast P."/>
            <person name="Oberbeckmann S."/>
            <person name="Bunk B."/>
            <person name="Jeske O."/>
            <person name="Meyerdierks A."/>
            <person name="Storesund J.E."/>
            <person name="Kallscheuer N."/>
            <person name="Luecker S."/>
            <person name="Lage O.M."/>
            <person name="Pohl T."/>
            <person name="Merkel B.J."/>
            <person name="Hornburger P."/>
            <person name="Mueller R.-W."/>
            <person name="Bruemmer F."/>
            <person name="Labrenz M."/>
            <person name="Spormann A.M."/>
            <person name="Op den Camp H."/>
            <person name="Overmann J."/>
            <person name="Amann R."/>
            <person name="Jetten M.S.M."/>
            <person name="Mascher T."/>
            <person name="Medema M.H."/>
            <person name="Devos D.P."/>
            <person name="Kaster A.-K."/>
            <person name="Ovreas L."/>
            <person name="Rohde M."/>
            <person name="Galperin M.Y."/>
            <person name="Jogler C."/>
        </authorList>
    </citation>
    <scope>NUCLEOTIDE SEQUENCE [LARGE SCALE GENOMIC DNA]</scope>
    <source>
        <strain evidence="1 2">Pla133</strain>
    </source>
</reference>
<name>A0A518BHM6_9BACT</name>
<dbReference type="CDD" id="cd00586">
    <property type="entry name" value="4HBT"/>
    <property type="match status" value="1"/>
</dbReference>
<accession>A0A518BHM6</accession>
<evidence type="ECO:0000313" key="2">
    <source>
        <dbReference type="Proteomes" id="UP000316921"/>
    </source>
</evidence>
<dbReference type="KEGG" id="pbap:Pla133_15640"/>
<dbReference type="Proteomes" id="UP000316921">
    <property type="component" value="Chromosome"/>
</dbReference>
<dbReference type="RefSeq" id="WP_419192222.1">
    <property type="nucleotide sequence ID" value="NZ_CP036287.1"/>
</dbReference>
<dbReference type="GO" id="GO:0061522">
    <property type="term" value="F:1,4-dihydroxy-2-naphthoyl-CoA thioesterase activity"/>
    <property type="evidence" value="ECO:0007669"/>
    <property type="project" value="UniProtKB-EC"/>
</dbReference>
<dbReference type="PANTHER" id="PTHR31793:SF24">
    <property type="entry name" value="LONG-CHAIN ACYL-COA THIOESTERASE FADM"/>
    <property type="match status" value="1"/>
</dbReference>
<dbReference type="GO" id="GO:0047617">
    <property type="term" value="F:fatty acyl-CoA hydrolase activity"/>
    <property type="evidence" value="ECO:0007669"/>
    <property type="project" value="TreeGrafter"/>
</dbReference>
<keyword evidence="2" id="KW-1185">Reference proteome</keyword>
<gene>
    <name evidence="1" type="ORF">Pla133_15640</name>
</gene>
<organism evidence="1 2">
    <name type="scientific">Engelhardtia mirabilis</name>
    <dbReference type="NCBI Taxonomy" id="2528011"/>
    <lineage>
        <taxon>Bacteria</taxon>
        <taxon>Pseudomonadati</taxon>
        <taxon>Planctomycetota</taxon>
        <taxon>Planctomycetia</taxon>
        <taxon>Planctomycetia incertae sedis</taxon>
        <taxon>Engelhardtia</taxon>
    </lineage>
</organism>
<keyword evidence="1" id="KW-0378">Hydrolase</keyword>
<proteinExistence type="predicted"/>
<dbReference type="Pfam" id="PF13279">
    <property type="entry name" value="4HBT_2"/>
    <property type="match status" value="1"/>
</dbReference>
<dbReference type="InterPro" id="IPR029069">
    <property type="entry name" value="HotDog_dom_sf"/>
</dbReference>
<dbReference type="AlphaFoldDB" id="A0A518BHM6"/>
<evidence type="ECO:0000313" key="1">
    <source>
        <dbReference type="EMBL" id="QDU66490.1"/>
    </source>
</evidence>
<protein>
    <submittedName>
        <fullName evidence="1">1,4-dihydroxy-2-naphthoyl-CoA hydrolase</fullName>
        <ecNumber evidence="1">3.1.2.28</ecNumber>
    </submittedName>
</protein>
<dbReference type="EC" id="3.1.2.28" evidence="1"/>
<sequence>MSGQIFTCQQQVRFGDVDPAGIVYYPRIYNFIHAAFEEVWDIHVGERYYYLIREKRIGFPLVHSEVDFKNPLYFGDRPIVKVTAFKVGQSSLGLRYRYEVGDKVCVDARMTTVCVHLDTLESFPFKDEYRAKFNQLLEGADDQ</sequence>
<dbReference type="InterPro" id="IPR050563">
    <property type="entry name" value="4-hydroxybenzoyl-CoA_TE"/>
</dbReference>